<evidence type="ECO:0000256" key="2">
    <source>
        <dbReference type="ARBA" id="ARBA00022670"/>
    </source>
</evidence>
<dbReference type="SUPFAM" id="SSF52743">
    <property type="entry name" value="Subtilisin-like"/>
    <property type="match status" value="1"/>
</dbReference>
<comment type="catalytic activity">
    <reaction evidence="6">
        <text>Release of protein hormones and neuropeptides from their precursors, generally by hydrolysis of -Lys-Arg-|- bonds.</text>
        <dbReference type="EC" id="3.4.21.94"/>
    </reaction>
</comment>
<organism evidence="12 13">
    <name type="scientific">Diploptera punctata</name>
    <name type="common">Pacific beetle cockroach</name>
    <dbReference type="NCBI Taxonomy" id="6984"/>
    <lineage>
        <taxon>Eukaryota</taxon>
        <taxon>Metazoa</taxon>
        <taxon>Ecdysozoa</taxon>
        <taxon>Arthropoda</taxon>
        <taxon>Hexapoda</taxon>
        <taxon>Insecta</taxon>
        <taxon>Pterygota</taxon>
        <taxon>Neoptera</taxon>
        <taxon>Polyneoptera</taxon>
        <taxon>Dictyoptera</taxon>
        <taxon>Blattodea</taxon>
        <taxon>Blaberoidea</taxon>
        <taxon>Blaberidae</taxon>
        <taxon>Diplopterinae</taxon>
        <taxon>Diploptera</taxon>
    </lineage>
</organism>
<dbReference type="PROSITE" id="PS51892">
    <property type="entry name" value="SUBTILASE"/>
    <property type="match status" value="1"/>
</dbReference>
<dbReference type="Gene3D" id="3.40.50.200">
    <property type="entry name" value="Peptidase S8/S53 domain"/>
    <property type="match status" value="1"/>
</dbReference>
<dbReference type="InterPro" id="IPR000209">
    <property type="entry name" value="Peptidase_S8/S53_dom"/>
</dbReference>
<evidence type="ECO:0000256" key="5">
    <source>
        <dbReference type="ARBA" id="ARBA00022825"/>
    </source>
</evidence>
<accession>A0AAD7Z951</accession>
<dbReference type="InterPro" id="IPR036852">
    <property type="entry name" value="Peptidase_S8/S53_dom_sf"/>
</dbReference>
<evidence type="ECO:0000256" key="4">
    <source>
        <dbReference type="ARBA" id="ARBA00022801"/>
    </source>
</evidence>
<keyword evidence="4" id="KW-0378">Hydrolase</keyword>
<comment type="similarity">
    <text evidence="1">Belongs to the peptidase S8 family. Furin subfamily.</text>
</comment>
<dbReference type="FunFam" id="2.60.120.260:FF:000020">
    <property type="entry name" value="neuroendocrine convertase 2"/>
    <property type="match status" value="1"/>
</dbReference>
<keyword evidence="13" id="KW-1185">Reference proteome</keyword>
<evidence type="ECO:0000313" key="13">
    <source>
        <dbReference type="Proteomes" id="UP001233999"/>
    </source>
</evidence>
<dbReference type="GO" id="GO:0005615">
    <property type="term" value="C:extracellular space"/>
    <property type="evidence" value="ECO:0007669"/>
    <property type="project" value="TreeGrafter"/>
</dbReference>
<dbReference type="Pfam" id="PF01483">
    <property type="entry name" value="P_proprotein"/>
    <property type="match status" value="1"/>
</dbReference>
<gene>
    <name evidence="12" type="ORF">L9F63_007261</name>
</gene>
<dbReference type="GO" id="GO:0043005">
    <property type="term" value="C:neuron projection"/>
    <property type="evidence" value="ECO:0007669"/>
    <property type="project" value="TreeGrafter"/>
</dbReference>
<dbReference type="AlphaFoldDB" id="A0AAD7Z951"/>
<dbReference type="InterPro" id="IPR023828">
    <property type="entry name" value="Peptidase_S8_Ser-AS"/>
</dbReference>
<evidence type="ECO:0000256" key="3">
    <source>
        <dbReference type="ARBA" id="ARBA00022685"/>
    </source>
</evidence>
<keyword evidence="2" id="KW-0645">Protease</keyword>
<dbReference type="Gene3D" id="2.60.120.260">
    <property type="entry name" value="Galactose-binding domain-like"/>
    <property type="match status" value="1"/>
</dbReference>
<dbReference type="GO" id="GO:0016486">
    <property type="term" value="P:peptide hormone processing"/>
    <property type="evidence" value="ECO:0007669"/>
    <property type="project" value="TreeGrafter"/>
</dbReference>
<evidence type="ECO:0000259" key="11">
    <source>
        <dbReference type="PROSITE" id="PS51829"/>
    </source>
</evidence>
<dbReference type="GO" id="GO:0016020">
    <property type="term" value="C:membrane"/>
    <property type="evidence" value="ECO:0007669"/>
    <property type="project" value="TreeGrafter"/>
</dbReference>
<comment type="caution">
    <text evidence="12">The sequence shown here is derived from an EMBL/GenBank/DDBJ whole genome shotgun (WGS) entry which is preliminary data.</text>
</comment>
<feature type="non-terminal residue" evidence="12">
    <location>
        <position position="1"/>
    </location>
</feature>
<keyword evidence="5" id="KW-0720">Serine protease</keyword>
<keyword evidence="3" id="KW-0165">Cleavage on pair of basic residues</keyword>
<feature type="domain" description="P/Homo B" evidence="11">
    <location>
        <begin position="173"/>
        <end position="309"/>
    </location>
</feature>
<proteinExistence type="inferred from homology"/>
<dbReference type="InterPro" id="IPR002884">
    <property type="entry name" value="P_dom"/>
</dbReference>
<reference evidence="12" key="1">
    <citation type="journal article" date="2023" name="IScience">
        <title>Live-bearing cockroach genome reveals convergent evolutionary mechanisms linked to viviparity in insects and beyond.</title>
        <authorList>
            <person name="Fouks B."/>
            <person name="Harrison M.C."/>
            <person name="Mikhailova A.A."/>
            <person name="Marchal E."/>
            <person name="English S."/>
            <person name="Carruthers M."/>
            <person name="Jennings E.C."/>
            <person name="Chiamaka E.L."/>
            <person name="Frigard R.A."/>
            <person name="Pippel M."/>
            <person name="Attardo G.M."/>
            <person name="Benoit J.B."/>
            <person name="Bornberg-Bauer E."/>
            <person name="Tobe S.S."/>
        </authorList>
    </citation>
    <scope>NUCLEOTIDE SEQUENCE</scope>
    <source>
        <strain evidence="12">Stay&amp;Tobe</strain>
    </source>
</reference>
<dbReference type="Pfam" id="PF00082">
    <property type="entry name" value="Peptidase_S8"/>
    <property type="match status" value="1"/>
</dbReference>
<evidence type="ECO:0000256" key="9">
    <source>
        <dbReference type="ARBA" id="ARBA00042708"/>
    </source>
</evidence>
<protein>
    <recommendedName>
        <fullName evidence="8">Neuroendocrine convertase 2</fullName>
        <ecNumber evidence="7">3.4.21.94</ecNumber>
    </recommendedName>
    <alternativeName>
        <fullName evidence="9">Prohormone convertase 2</fullName>
    </alternativeName>
</protein>
<dbReference type="PROSITE" id="PS51829">
    <property type="entry name" value="P_HOMO_B"/>
    <property type="match status" value="1"/>
</dbReference>
<reference evidence="12" key="2">
    <citation type="submission" date="2023-05" db="EMBL/GenBank/DDBJ databases">
        <authorList>
            <person name="Fouks B."/>
        </authorList>
    </citation>
    <scope>NUCLEOTIDE SEQUENCE</scope>
    <source>
        <strain evidence="12">Stay&amp;Tobe</strain>
        <tissue evidence="12">Testes</tissue>
    </source>
</reference>
<evidence type="ECO:0000256" key="10">
    <source>
        <dbReference type="PROSITE-ProRule" id="PRU01240"/>
    </source>
</evidence>
<dbReference type="EMBL" id="JASPKZ010009816">
    <property type="protein sequence ID" value="KAJ9575882.1"/>
    <property type="molecule type" value="Genomic_DNA"/>
</dbReference>
<dbReference type="SUPFAM" id="SSF49785">
    <property type="entry name" value="Galactose-binding domain-like"/>
    <property type="match status" value="1"/>
</dbReference>
<evidence type="ECO:0000256" key="8">
    <source>
        <dbReference type="ARBA" id="ARBA00039626"/>
    </source>
</evidence>
<dbReference type="InterPro" id="IPR008979">
    <property type="entry name" value="Galactose-bd-like_sf"/>
</dbReference>
<feature type="non-terminal residue" evidence="12">
    <location>
        <position position="342"/>
    </location>
</feature>
<dbReference type="EC" id="3.4.21.94" evidence="7"/>
<dbReference type="PANTHER" id="PTHR42884">
    <property type="entry name" value="PROPROTEIN CONVERTASE SUBTILISIN/KEXIN-RELATED"/>
    <property type="match status" value="1"/>
</dbReference>
<sequence>IAYEAGYIVSEVFWLRGGAVEFFALISNIPRRTMASPWSLVITGVANDSSTSPTDVASCSAIRATFINSTFTPQFCLATTDLYGKCTTTHSGTSAAAPEAAGVFALALEANPQLSWRDIQHLTVLTSKRNSLFDAKGRFHWTMNGVGLEFNHLFGFGVLDAGAMVALAKQWKTVPARYHCEGGTVSGLHRVLGVSSLLISINTNACQGTDTQVSYLEHVQAVITLNASRRGDVELFLTSPMGTRSMILSRRVNDDDHRDGFTKWPFMTTHTWGEYPQGTWSLEISFNSQVPQTGFIKEWTLMLHGTRDPPYSGLPVSDPHSKLAIVKKAHEERNKFTILVKE</sequence>
<evidence type="ECO:0000256" key="1">
    <source>
        <dbReference type="ARBA" id="ARBA00005325"/>
    </source>
</evidence>
<dbReference type="GO" id="GO:0004252">
    <property type="term" value="F:serine-type endopeptidase activity"/>
    <property type="evidence" value="ECO:0007669"/>
    <property type="project" value="UniProtKB-EC"/>
</dbReference>
<evidence type="ECO:0000256" key="7">
    <source>
        <dbReference type="ARBA" id="ARBA00039000"/>
    </source>
</evidence>
<dbReference type="PROSITE" id="PS00138">
    <property type="entry name" value="SUBTILASE_SER"/>
    <property type="match status" value="1"/>
</dbReference>
<evidence type="ECO:0000313" key="12">
    <source>
        <dbReference type="EMBL" id="KAJ9575882.1"/>
    </source>
</evidence>
<dbReference type="PANTHER" id="PTHR42884:SF13">
    <property type="entry name" value="NEUROENDOCRINE CONVERTASE 2"/>
    <property type="match status" value="1"/>
</dbReference>
<evidence type="ECO:0000256" key="6">
    <source>
        <dbReference type="ARBA" id="ARBA00036323"/>
    </source>
</evidence>
<dbReference type="Proteomes" id="UP001233999">
    <property type="component" value="Unassembled WGS sequence"/>
</dbReference>
<comment type="caution">
    <text evidence="10">Lacks conserved residue(s) required for the propagation of feature annotation.</text>
</comment>
<name>A0AAD7Z951_DIPPU</name>